<dbReference type="EMBL" id="MKGL01000102">
    <property type="protein sequence ID" value="RNF06736.1"/>
    <property type="molecule type" value="Genomic_DNA"/>
</dbReference>
<dbReference type="AlphaFoldDB" id="A0A422NMU1"/>
<comment type="caution">
    <text evidence="2">The sequence shown here is derived from an EMBL/GenBank/DDBJ whole genome shotgun (WGS) entry which is preliminary data.</text>
</comment>
<dbReference type="Proteomes" id="UP000283634">
    <property type="component" value="Unassembled WGS sequence"/>
</dbReference>
<organism evidence="2 3">
    <name type="scientific">Trypanosoma rangeli</name>
    <dbReference type="NCBI Taxonomy" id="5698"/>
    <lineage>
        <taxon>Eukaryota</taxon>
        <taxon>Discoba</taxon>
        <taxon>Euglenozoa</taxon>
        <taxon>Kinetoplastea</taxon>
        <taxon>Metakinetoplastina</taxon>
        <taxon>Trypanosomatida</taxon>
        <taxon>Trypanosomatidae</taxon>
        <taxon>Trypanosoma</taxon>
        <taxon>Herpetosoma</taxon>
    </lineage>
</organism>
<sequence length="99" mass="10974">MFNVPQQPRRTLPANQRSSPWDTRDMLQWAMAGETPTDKSPLWSRDPAVARAGPATECDVANRPAAKRSLTGIANNGTAGMRPRGKEEQFVKKKGAERR</sequence>
<gene>
    <name evidence="2" type="ORF">TraAM80_03759</name>
</gene>
<name>A0A422NMU1_TRYRA</name>
<dbReference type="RefSeq" id="XP_029239425.1">
    <property type="nucleotide sequence ID" value="XM_029380712.1"/>
</dbReference>
<reference evidence="2 3" key="1">
    <citation type="journal article" date="2018" name="BMC Genomics">
        <title>Genomic comparison of Trypanosoma conorhini and Trypanosoma rangeli to Trypanosoma cruzi strains of high and low virulence.</title>
        <authorList>
            <person name="Bradwell K.R."/>
            <person name="Koparde V.N."/>
            <person name="Matveyev A.V."/>
            <person name="Serrano M.G."/>
            <person name="Alves J.M."/>
            <person name="Parikh H."/>
            <person name="Huang B."/>
            <person name="Lee V."/>
            <person name="Espinosa-Alvarez O."/>
            <person name="Ortiz P.A."/>
            <person name="Costa-Martins A.G."/>
            <person name="Teixeira M.M."/>
            <person name="Buck G.A."/>
        </authorList>
    </citation>
    <scope>NUCLEOTIDE SEQUENCE [LARGE SCALE GENOMIC DNA]</scope>
    <source>
        <strain evidence="2 3">AM80</strain>
    </source>
</reference>
<evidence type="ECO:0000313" key="2">
    <source>
        <dbReference type="EMBL" id="RNF06736.1"/>
    </source>
</evidence>
<accession>A0A422NMU1</accession>
<evidence type="ECO:0000256" key="1">
    <source>
        <dbReference type="SAM" id="MobiDB-lite"/>
    </source>
</evidence>
<feature type="region of interest" description="Disordered" evidence="1">
    <location>
        <begin position="1"/>
        <end position="22"/>
    </location>
</feature>
<keyword evidence="3" id="KW-1185">Reference proteome</keyword>
<feature type="region of interest" description="Disordered" evidence="1">
    <location>
        <begin position="50"/>
        <end position="99"/>
    </location>
</feature>
<feature type="compositionally biased region" description="Polar residues" evidence="1">
    <location>
        <begin position="1"/>
        <end position="21"/>
    </location>
</feature>
<protein>
    <submittedName>
        <fullName evidence="2">Uncharacterized protein</fullName>
    </submittedName>
</protein>
<evidence type="ECO:0000313" key="3">
    <source>
        <dbReference type="Proteomes" id="UP000283634"/>
    </source>
</evidence>
<proteinExistence type="predicted"/>
<dbReference type="GeneID" id="40327692"/>